<dbReference type="SUPFAM" id="SSF51735">
    <property type="entry name" value="NAD(P)-binding Rossmann-fold domains"/>
    <property type="match status" value="1"/>
</dbReference>
<evidence type="ECO:0000313" key="2">
    <source>
        <dbReference type="EMBL" id="KAK7502846.1"/>
    </source>
</evidence>
<dbReference type="CDD" id="cd05339">
    <property type="entry name" value="17beta-HSDXI-like_SDR_c"/>
    <property type="match status" value="1"/>
</dbReference>
<comment type="caution">
    <text evidence="2">The sequence shown here is derived from an EMBL/GenBank/DDBJ whole genome shotgun (WGS) entry which is preliminary data.</text>
</comment>
<gene>
    <name evidence="2" type="ORF">BaRGS_00005795</name>
</gene>
<name>A0ABD0LUU1_9CAEN</name>
<evidence type="ECO:0008006" key="4">
    <source>
        <dbReference type="Google" id="ProtNLM"/>
    </source>
</evidence>
<sequence>MYLLRGPLGARVPQRKWFISCLKAGCPDFTHCKDAVAPHRIPEGPTPAGMATSHDAQLTSGYAKARRCISVMSNLLEAVWEMLVTLGRVVYFWLEAIFLAFVPTSFIAKDISGQTVLVTGAGSGIGRLLALEFASHSCRVILWDVNTSGNEETARLARKSGATVRCYTVDVSDREQFLDCPDSMIVRTMQVNAAAHFWTVKAFLPNMISRNHGHIVTVASSAGLLGVVGLADYCSSKFGAVGFEESLRFELETLNKDGVHTTLVCPYLIATGMFDGCKVRFPWLLNALDPEYVSSQIVDAVLRNQQLLILPRLLYVFMALKGFLPVKCVSVICDYMGASHMMDTFKGRKTD</sequence>
<dbReference type="PROSITE" id="PS00061">
    <property type="entry name" value="ADH_SHORT"/>
    <property type="match status" value="1"/>
</dbReference>
<dbReference type="Proteomes" id="UP001519460">
    <property type="component" value="Unassembled WGS sequence"/>
</dbReference>
<dbReference type="Gene3D" id="3.40.50.720">
    <property type="entry name" value="NAD(P)-binding Rossmann-like Domain"/>
    <property type="match status" value="2"/>
</dbReference>
<dbReference type="PRINTS" id="PR00081">
    <property type="entry name" value="GDHRDH"/>
</dbReference>
<accession>A0ABD0LUU1</accession>
<dbReference type="AlphaFoldDB" id="A0ABD0LUU1"/>
<organism evidence="2 3">
    <name type="scientific">Batillaria attramentaria</name>
    <dbReference type="NCBI Taxonomy" id="370345"/>
    <lineage>
        <taxon>Eukaryota</taxon>
        <taxon>Metazoa</taxon>
        <taxon>Spiralia</taxon>
        <taxon>Lophotrochozoa</taxon>
        <taxon>Mollusca</taxon>
        <taxon>Gastropoda</taxon>
        <taxon>Caenogastropoda</taxon>
        <taxon>Sorbeoconcha</taxon>
        <taxon>Cerithioidea</taxon>
        <taxon>Batillariidae</taxon>
        <taxon>Batillaria</taxon>
    </lineage>
</organism>
<evidence type="ECO:0000256" key="1">
    <source>
        <dbReference type="ARBA" id="ARBA00023002"/>
    </source>
</evidence>
<keyword evidence="1" id="KW-0560">Oxidoreductase</keyword>
<reference evidence="2 3" key="1">
    <citation type="journal article" date="2023" name="Sci. Data">
        <title>Genome assembly of the Korean intertidal mud-creeper Batillaria attramentaria.</title>
        <authorList>
            <person name="Patra A.K."/>
            <person name="Ho P.T."/>
            <person name="Jun S."/>
            <person name="Lee S.J."/>
            <person name="Kim Y."/>
            <person name="Won Y.J."/>
        </authorList>
    </citation>
    <scope>NUCLEOTIDE SEQUENCE [LARGE SCALE GENOMIC DNA]</scope>
    <source>
        <strain evidence="2">Wonlab-2016</strain>
    </source>
</reference>
<dbReference type="PANTHER" id="PTHR24322">
    <property type="entry name" value="PKSB"/>
    <property type="match status" value="1"/>
</dbReference>
<dbReference type="InterPro" id="IPR020904">
    <property type="entry name" value="Sc_DH/Rdtase_CS"/>
</dbReference>
<evidence type="ECO:0000313" key="3">
    <source>
        <dbReference type="Proteomes" id="UP001519460"/>
    </source>
</evidence>
<proteinExistence type="predicted"/>
<protein>
    <recommendedName>
        <fullName evidence="4">Epidermal retinol dehydrogenase 2</fullName>
    </recommendedName>
</protein>
<dbReference type="InterPro" id="IPR002347">
    <property type="entry name" value="SDR_fam"/>
</dbReference>
<dbReference type="EMBL" id="JACVVK020000023">
    <property type="protein sequence ID" value="KAK7502846.1"/>
    <property type="molecule type" value="Genomic_DNA"/>
</dbReference>
<dbReference type="Pfam" id="PF00106">
    <property type="entry name" value="adh_short"/>
    <property type="match status" value="1"/>
</dbReference>
<dbReference type="GO" id="GO:0016491">
    <property type="term" value="F:oxidoreductase activity"/>
    <property type="evidence" value="ECO:0007669"/>
    <property type="project" value="UniProtKB-KW"/>
</dbReference>
<dbReference type="InterPro" id="IPR036291">
    <property type="entry name" value="NAD(P)-bd_dom_sf"/>
</dbReference>
<dbReference type="PANTHER" id="PTHR24322:SF746">
    <property type="entry name" value="SHORT CHAIN DEHYDROGENASE_REDUCTASE FAMILY 16C MEMBER 5"/>
    <property type="match status" value="1"/>
</dbReference>
<keyword evidence="3" id="KW-1185">Reference proteome</keyword>